<dbReference type="SUPFAM" id="SSF142019">
    <property type="entry name" value="Nqo1 FMN-binding domain-like"/>
    <property type="match status" value="1"/>
</dbReference>
<dbReference type="InterPro" id="IPR017900">
    <property type="entry name" value="4Fe4S_Fe_S_CS"/>
</dbReference>
<feature type="binding site" evidence="8">
    <location>
        <position position="426"/>
    </location>
    <ligand>
        <name>[4Fe-4S] cluster</name>
        <dbReference type="ChEBI" id="CHEBI:49883"/>
        <label>1</label>
    </ligand>
</feature>
<dbReference type="Proteomes" id="UP001157133">
    <property type="component" value="Unassembled WGS sequence"/>
</dbReference>
<evidence type="ECO:0000256" key="5">
    <source>
        <dbReference type="ARBA" id="ARBA00022982"/>
    </source>
</evidence>
<evidence type="ECO:0000256" key="8">
    <source>
        <dbReference type="HAMAP-Rule" id="MF_00461"/>
    </source>
</evidence>
<keyword evidence="8" id="KW-0997">Cell inner membrane</keyword>
<keyword evidence="8" id="KW-1278">Translocase</keyword>
<dbReference type="Pfam" id="PF01512">
    <property type="entry name" value="Complex1_51K"/>
    <property type="match status" value="1"/>
</dbReference>
<keyword evidence="8" id="KW-0472">Membrane</keyword>
<dbReference type="Gene3D" id="3.30.70.20">
    <property type="match status" value="1"/>
</dbReference>
<dbReference type="PROSITE" id="PS51379">
    <property type="entry name" value="4FE4S_FER_2"/>
    <property type="match status" value="2"/>
</dbReference>
<dbReference type="Gene3D" id="3.40.50.11540">
    <property type="entry name" value="NADH-ubiquinone oxidoreductase 51kDa subunit"/>
    <property type="match status" value="1"/>
</dbReference>
<sequence>MESIIERINNGKFWQFHGGVHPPEQKWLSNDKPIRPLELPELLVLPLQQHIGSAAKLSVDVGDYVLKGQPLTYSHMPMAVPVHAPTSGTIEKIERATIPHPSAMQEPCIYLKPDGKDKWVERAVCDDFYSLSRETIIEKIANAGISGMGGAGFPTHIKVNQKPVIDFLVINAAECEPYITSDDLLMREHSPSIIDGIKILDHLLLPGHILIGIEDNKPEAIRALQKATEGYDKVRVCVLPTKYPTGGEKQLIKALTGKEVPAGVIPGQMGIVMQNVATCYAIADAVINDTPLIKRVVTVTGQSLEKPQNVWALLGTPVEFLLSQCGYKEAENSMLVMGGPMMGFTLPSPKIPIIKTSNCVLAPSNKEIPTPSDEQECIRCGQCADVCPSHLLPQELQWSAKAKDYEQLKKLNLFDCIDCGACAFVCPSQIPLVQYYRVAKAEIRFQQVQEIKADKAKARFEARKARLEREKIAREEKHRKAAEARRAKMNANTQEASQAKSAVAAALARVKAKKGDDAQEQEQVDNTKTEQKLAVVAAVARAKAKKEAKAAQENTSSSASSPDKDRVAVARAKAKKLAKAQEADTTEVQAEDTTADNSSANDKKARVAAAVAKAKAKKKSAQSAVSSASDTTSEKAVAAKPKDANEKDDKKARIATTVAKAKAKKQSSTDIDNPAQEEITKEPVQAVSATDDKKARVAAAIAKAKAKKLAKATDVEPEVDVNESTPDNSVDDKKARIAAAIAKAKAKKQQAENK</sequence>
<evidence type="ECO:0000256" key="9">
    <source>
        <dbReference type="SAM" id="MobiDB-lite"/>
    </source>
</evidence>
<keyword evidence="5 8" id="KW-0249">Electron transport</keyword>
<reference evidence="11 12" key="1">
    <citation type="submission" date="2023-03" db="EMBL/GenBank/DDBJ databases">
        <title>Draft genome sequence of Thalassotalea eurytherma JCM 18482T.</title>
        <authorList>
            <person name="Sawabe T."/>
        </authorList>
    </citation>
    <scope>NUCLEOTIDE SEQUENCE [LARGE SCALE GENOMIC DNA]</scope>
    <source>
        <strain evidence="11 12">JCM 18482</strain>
    </source>
</reference>
<keyword evidence="8" id="KW-1003">Cell membrane</keyword>
<dbReference type="InterPro" id="IPR037225">
    <property type="entry name" value="Nuo51_FMN-bd_sf"/>
</dbReference>
<feature type="binding site" evidence="8">
    <location>
        <position position="380"/>
    </location>
    <ligand>
        <name>[4Fe-4S] cluster</name>
        <dbReference type="ChEBI" id="CHEBI:49883"/>
        <label>1</label>
    </ligand>
</feature>
<dbReference type="InterPro" id="IPR010208">
    <property type="entry name" value="Ion_transpt_RnfC/RsxC"/>
</dbReference>
<feature type="compositionally biased region" description="Basic and acidic residues" evidence="9">
    <location>
        <begin position="640"/>
        <end position="652"/>
    </location>
</feature>
<name>A0ABQ6H6I8_9GAMM</name>
<dbReference type="InterPro" id="IPR019554">
    <property type="entry name" value="Soluble_ligand-bd"/>
</dbReference>
<feature type="domain" description="4Fe-4S ferredoxin-type" evidence="10">
    <location>
        <begin position="407"/>
        <end position="436"/>
    </location>
</feature>
<feature type="binding site" evidence="8">
    <location>
        <position position="422"/>
    </location>
    <ligand>
        <name>[4Fe-4S] cluster</name>
        <dbReference type="ChEBI" id="CHEBI:49883"/>
        <label>2</label>
    </ligand>
</feature>
<keyword evidence="1 8" id="KW-0813">Transport</keyword>
<evidence type="ECO:0000259" key="10">
    <source>
        <dbReference type="PROSITE" id="PS51379"/>
    </source>
</evidence>
<evidence type="ECO:0000256" key="3">
    <source>
        <dbReference type="ARBA" id="ARBA00022723"/>
    </source>
</evidence>
<feature type="binding site" evidence="8">
    <location>
        <position position="419"/>
    </location>
    <ligand>
        <name>[4Fe-4S] cluster</name>
        <dbReference type="ChEBI" id="CHEBI:49883"/>
        <label>2</label>
    </ligand>
</feature>
<dbReference type="RefSeq" id="WP_284209032.1">
    <property type="nucleotide sequence ID" value="NZ_BSSU01000016.1"/>
</dbReference>
<evidence type="ECO:0000313" key="12">
    <source>
        <dbReference type="Proteomes" id="UP001157133"/>
    </source>
</evidence>
<evidence type="ECO:0000256" key="4">
    <source>
        <dbReference type="ARBA" id="ARBA00022737"/>
    </source>
</evidence>
<gene>
    <name evidence="8" type="primary">rnfC</name>
    <name evidence="11" type="ORF">theurythT_30170</name>
</gene>
<feature type="binding site" evidence="8">
    <location>
        <position position="416"/>
    </location>
    <ligand>
        <name>[4Fe-4S] cluster</name>
        <dbReference type="ChEBI" id="CHEBI:49883"/>
        <label>2</label>
    </ligand>
</feature>
<dbReference type="NCBIfam" id="NF003454">
    <property type="entry name" value="PRK05035.1"/>
    <property type="match status" value="1"/>
</dbReference>
<proteinExistence type="inferred from homology"/>
<dbReference type="Pfam" id="PF12838">
    <property type="entry name" value="Fer4_7"/>
    <property type="match status" value="1"/>
</dbReference>
<dbReference type="PANTHER" id="PTHR43034:SF2">
    <property type="entry name" value="ION-TRANSLOCATING OXIDOREDUCTASE COMPLEX SUBUNIT C"/>
    <property type="match status" value="1"/>
</dbReference>
<feature type="domain" description="4Fe-4S ferredoxin-type" evidence="10">
    <location>
        <begin position="367"/>
        <end position="397"/>
    </location>
</feature>
<feature type="region of interest" description="Disordered" evidence="9">
    <location>
        <begin position="710"/>
        <end position="733"/>
    </location>
</feature>
<evidence type="ECO:0000256" key="2">
    <source>
        <dbReference type="ARBA" id="ARBA00022485"/>
    </source>
</evidence>
<feature type="region of interest" description="Disordered" evidence="9">
    <location>
        <begin position="481"/>
        <end position="500"/>
    </location>
</feature>
<dbReference type="EC" id="7.-.-.-" evidence="8"/>
<comment type="cofactor">
    <cofactor evidence="8">
        <name>[4Fe-4S] cluster</name>
        <dbReference type="ChEBI" id="CHEBI:49883"/>
    </cofactor>
    <text evidence="8">Binds 2 [4Fe-4S] clusters per subunit.</text>
</comment>
<comment type="subunit">
    <text evidence="8">The complex is composed of six subunits: RnfA, RnfB, RnfC, RnfD, RnfE and RnfG.</text>
</comment>
<evidence type="ECO:0000256" key="6">
    <source>
        <dbReference type="ARBA" id="ARBA00023004"/>
    </source>
</evidence>
<feature type="compositionally biased region" description="Polar residues" evidence="9">
    <location>
        <begin position="552"/>
        <end position="561"/>
    </location>
</feature>
<dbReference type="InterPro" id="IPR026902">
    <property type="entry name" value="RnfC_N"/>
</dbReference>
<protein>
    <recommendedName>
        <fullName evidence="8">Ion-translocating oxidoreductase complex subunit C</fullName>
        <ecNumber evidence="8">7.-.-.-</ecNumber>
    </recommendedName>
    <alternativeName>
        <fullName evidence="8">Rnf electron transport complex subunit C</fullName>
    </alternativeName>
</protein>
<dbReference type="EMBL" id="BSSU01000016">
    <property type="protein sequence ID" value="GLX83564.1"/>
    <property type="molecule type" value="Genomic_DNA"/>
</dbReference>
<dbReference type="Pfam" id="PF13375">
    <property type="entry name" value="RnfC_N"/>
    <property type="match status" value="1"/>
</dbReference>
<evidence type="ECO:0000313" key="11">
    <source>
        <dbReference type="EMBL" id="GLX83564.1"/>
    </source>
</evidence>
<feature type="binding site" evidence="8">
    <location>
        <position position="383"/>
    </location>
    <ligand>
        <name>[4Fe-4S] cluster</name>
        <dbReference type="ChEBI" id="CHEBI:49883"/>
        <label>1</label>
    </ligand>
</feature>
<evidence type="ECO:0000256" key="1">
    <source>
        <dbReference type="ARBA" id="ARBA00022448"/>
    </source>
</evidence>
<dbReference type="InterPro" id="IPR017896">
    <property type="entry name" value="4Fe4S_Fe-S-bd"/>
</dbReference>
<accession>A0ABQ6H6I8</accession>
<dbReference type="HAMAP" id="MF_00461">
    <property type="entry name" value="RsxC_RnfC"/>
    <property type="match status" value="1"/>
</dbReference>
<dbReference type="NCBIfam" id="TIGR01945">
    <property type="entry name" value="rnfC"/>
    <property type="match status" value="1"/>
</dbReference>
<feature type="region of interest" description="Disordered" evidence="9">
    <location>
        <begin position="547"/>
        <end position="692"/>
    </location>
</feature>
<keyword evidence="12" id="KW-1185">Reference proteome</keyword>
<keyword evidence="7 8" id="KW-0411">Iron-sulfur</keyword>
<feature type="binding site" evidence="8">
    <location>
        <position position="377"/>
    </location>
    <ligand>
        <name>[4Fe-4S] cluster</name>
        <dbReference type="ChEBI" id="CHEBI:49883"/>
        <label>1</label>
    </ligand>
</feature>
<organism evidence="11 12">
    <name type="scientific">Thalassotalea eurytherma</name>
    <dbReference type="NCBI Taxonomy" id="1144278"/>
    <lineage>
        <taxon>Bacteria</taxon>
        <taxon>Pseudomonadati</taxon>
        <taxon>Pseudomonadota</taxon>
        <taxon>Gammaproteobacteria</taxon>
        <taxon>Alteromonadales</taxon>
        <taxon>Colwelliaceae</taxon>
        <taxon>Thalassotalea</taxon>
    </lineage>
</organism>
<feature type="binding site" evidence="8">
    <location>
        <position position="387"/>
    </location>
    <ligand>
        <name>[4Fe-4S] cluster</name>
        <dbReference type="ChEBI" id="CHEBI:49883"/>
        <label>2</label>
    </ligand>
</feature>
<comment type="similarity">
    <text evidence="8">Belongs to the 4Fe4S bacterial-type ferredoxin family. RnfC subfamily.</text>
</comment>
<comment type="caution">
    <text evidence="11">The sequence shown here is derived from an EMBL/GenBank/DDBJ whole genome shotgun (WGS) entry which is preliminary data.</text>
</comment>
<evidence type="ECO:0000256" key="7">
    <source>
        <dbReference type="ARBA" id="ARBA00023014"/>
    </source>
</evidence>
<dbReference type="PROSITE" id="PS00198">
    <property type="entry name" value="4FE4S_FER_1"/>
    <property type="match status" value="2"/>
</dbReference>
<dbReference type="Pfam" id="PF10531">
    <property type="entry name" value="SLBB"/>
    <property type="match status" value="1"/>
</dbReference>
<comment type="subcellular location">
    <subcellularLocation>
        <location evidence="8">Cell inner membrane</location>
        <topology evidence="8">Peripheral membrane protein</topology>
    </subcellularLocation>
</comment>
<keyword evidence="2 8" id="KW-0004">4Fe-4S</keyword>
<dbReference type="PANTHER" id="PTHR43034">
    <property type="entry name" value="ION-TRANSLOCATING OXIDOREDUCTASE COMPLEX SUBUNIT C"/>
    <property type="match status" value="1"/>
</dbReference>
<comment type="function">
    <text evidence="8">Part of a membrane-bound complex that couples electron transfer with translocation of ions across the membrane.</text>
</comment>
<keyword evidence="6 8" id="KW-0408">Iron</keyword>
<dbReference type="InterPro" id="IPR011538">
    <property type="entry name" value="Nuo51_FMN-bd"/>
</dbReference>
<keyword evidence="4 8" id="KW-0677">Repeat</keyword>
<keyword evidence="3 8" id="KW-0479">Metal-binding</keyword>
<dbReference type="SUPFAM" id="SSF46548">
    <property type="entry name" value="alpha-helical ferredoxin"/>
    <property type="match status" value="1"/>
</dbReference>